<dbReference type="InterPro" id="IPR024983">
    <property type="entry name" value="CHAT_dom"/>
</dbReference>
<dbReference type="InterPro" id="IPR036812">
    <property type="entry name" value="NAD(P)_OxRdtase_dom_sf"/>
</dbReference>
<dbReference type="PANTHER" id="PTHR43364">
    <property type="entry name" value="NADH-SPECIFIC METHYLGLYOXAL REDUCTASE-RELATED"/>
    <property type="match status" value="1"/>
</dbReference>
<dbReference type="InterPro" id="IPR050523">
    <property type="entry name" value="AKR_Detox_Biosynth"/>
</dbReference>
<dbReference type="PROSITE" id="PS00062">
    <property type="entry name" value="ALDOKETO_REDUCTASE_2"/>
    <property type="match status" value="1"/>
</dbReference>
<dbReference type="InterPro" id="IPR023210">
    <property type="entry name" value="NADP_OxRdtase_dom"/>
</dbReference>
<dbReference type="Pfam" id="PF12770">
    <property type="entry name" value="CHAT"/>
    <property type="match status" value="1"/>
</dbReference>
<dbReference type="EMBL" id="CP024785">
    <property type="protein sequence ID" value="AUB34295.1"/>
    <property type="molecule type" value="Genomic_DNA"/>
</dbReference>
<keyword evidence="5" id="KW-1185">Reference proteome</keyword>
<dbReference type="SUPFAM" id="SSF48452">
    <property type="entry name" value="TPR-like"/>
    <property type="match status" value="1"/>
</dbReference>
<dbReference type="InterPro" id="IPR020471">
    <property type="entry name" value="AKR"/>
</dbReference>
<evidence type="ECO:0000313" key="5">
    <source>
        <dbReference type="Proteomes" id="UP000232003"/>
    </source>
</evidence>
<dbReference type="AlphaFoldDB" id="A0A2K8SHH4"/>
<dbReference type="GO" id="GO:0005829">
    <property type="term" value="C:cytosol"/>
    <property type="evidence" value="ECO:0007669"/>
    <property type="project" value="TreeGrafter"/>
</dbReference>
<reference evidence="4 5" key="1">
    <citation type="submission" date="2017-11" db="EMBL/GenBank/DDBJ databases">
        <title>Complete genome of a free-living desiccation-tolerant cyanobacterium and its photosynthetic adaptation to extreme terrestrial habitat.</title>
        <authorList>
            <person name="Shang J."/>
        </authorList>
    </citation>
    <scope>NUCLEOTIDE SEQUENCE [LARGE SCALE GENOMIC DNA]</scope>
    <source>
        <strain evidence="4 5">CCNUN1</strain>
    </source>
</reference>
<protein>
    <submittedName>
        <fullName evidence="4">Tetratricopeptide</fullName>
    </submittedName>
</protein>
<dbReference type="OrthoDB" id="9809990at2"/>
<evidence type="ECO:0000256" key="1">
    <source>
        <dbReference type="ARBA" id="ARBA00023002"/>
    </source>
</evidence>
<dbReference type="PRINTS" id="PR00069">
    <property type="entry name" value="ALDKETRDTASE"/>
</dbReference>
<dbReference type="CDD" id="cd19085">
    <property type="entry name" value="AKR_AKR11B3"/>
    <property type="match status" value="1"/>
</dbReference>
<dbReference type="KEGG" id="nfl:COO91_00113"/>
<feature type="domain" description="NADP-dependent oxidoreductase" evidence="2">
    <location>
        <begin position="15"/>
        <end position="310"/>
    </location>
</feature>
<dbReference type="InterPro" id="IPR011990">
    <property type="entry name" value="TPR-like_helical_dom_sf"/>
</dbReference>
<dbReference type="Proteomes" id="UP000232003">
    <property type="component" value="Chromosome"/>
</dbReference>
<dbReference type="InterPro" id="IPR018170">
    <property type="entry name" value="Aldo/ket_reductase_CS"/>
</dbReference>
<name>A0A2K8SHH4_9NOSO</name>
<evidence type="ECO:0000313" key="4">
    <source>
        <dbReference type="EMBL" id="AUB34295.1"/>
    </source>
</evidence>
<dbReference type="Pfam" id="PF00248">
    <property type="entry name" value="Aldo_ket_red"/>
    <property type="match status" value="1"/>
</dbReference>
<sequence length="618" mass="68937">MQKRLLGTSKVQITPILMGTWQAGKRMWVGVEDADSIKTIRAAYEAGITTVDTAEVYGEGHSEQIVAEALSDVRTHVEYATKVFANHLKYEQVIEACERSLTNLKTDYIDLYQIHWPSGAFNSEIVPIEETMSALNLLKEQGKIRAIGVSNFSHAQLAEAASYGRIDSSQPPYSLFWRQVEQDVLPYCIENNISILAYSSLAQGLLTGKFAHGHKFDLADNRAKNKLFQGENFERAQQALQQLRPIALLHNCTLAQLALAWLIAQPQTNAIAYYQQTVAASPSPLTKVQAQLNHLRILIEDQRVAEIQTLLPLIESQIDQLPLSRASIYAQVNFSQSLAKVKNGILHASSHNYYSGFSTKDSAVLLARAIQQSRSLGDKRTEAYALKSLGGLYEETKQWAEAQDLSRKGLALAQSSNAPEIIYTLEWQLGRLLRAQKDINGAIAAYDAAVETLQSLRRDLVANKDVVNQDVQFNFRNSVEPIYRESVELLLKSQEGKSPNEKILEKARERIEALQLAELNDFFQEACLQGQTATGDRRATLGLAGAAVRAGARSTIAWLWQIDDKSTAMFVSAFYRELKSGKITKAEAVHRAQLELLKHPNYKAPGFWSAYVLIGNWL</sequence>
<gene>
    <name evidence="4" type="ORF">COO91_00113</name>
</gene>
<evidence type="ECO:0000259" key="2">
    <source>
        <dbReference type="Pfam" id="PF00248"/>
    </source>
</evidence>
<accession>A0A2K8SHH4</accession>
<feature type="domain" description="CHAT" evidence="3">
    <location>
        <begin position="507"/>
        <end position="616"/>
    </location>
</feature>
<dbReference type="SUPFAM" id="SSF51430">
    <property type="entry name" value="NAD(P)-linked oxidoreductase"/>
    <property type="match status" value="1"/>
</dbReference>
<dbReference type="PANTHER" id="PTHR43364:SF4">
    <property type="entry name" value="NAD(P)-LINKED OXIDOREDUCTASE SUPERFAMILY PROTEIN"/>
    <property type="match status" value="1"/>
</dbReference>
<dbReference type="Gene3D" id="1.25.40.10">
    <property type="entry name" value="Tetratricopeptide repeat domain"/>
    <property type="match status" value="1"/>
</dbReference>
<dbReference type="GO" id="GO:0016491">
    <property type="term" value="F:oxidoreductase activity"/>
    <property type="evidence" value="ECO:0007669"/>
    <property type="project" value="UniProtKB-KW"/>
</dbReference>
<proteinExistence type="predicted"/>
<organism evidence="4 5">
    <name type="scientific">Nostoc flagelliforme CCNUN1</name>
    <dbReference type="NCBI Taxonomy" id="2038116"/>
    <lineage>
        <taxon>Bacteria</taxon>
        <taxon>Bacillati</taxon>
        <taxon>Cyanobacteriota</taxon>
        <taxon>Cyanophyceae</taxon>
        <taxon>Nostocales</taxon>
        <taxon>Nostocaceae</taxon>
        <taxon>Nostoc</taxon>
    </lineage>
</organism>
<evidence type="ECO:0000259" key="3">
    <source>
        <dbReference type="Pfam" id="PF12770"/>
    </source>
</evidence>
<keyword evidence="1" id="KW-0560">Oxidoreductase</keyword>
<dbReference type="RefSeq" id="WP_100896937.1">
    <property type="nucleotide sequence ID" value="NZ_CAWNNC010000001.1"/>
</dbReference>
<dbReference type="Gene3D" id="3.20.20.100">
    <property type="entry name" value="NADP-dependent oxidoreductase domain"/>
    <property type="match status" value="1"/>
</dbReference>